<feature type="compositionally biased region" description="Basic and acidic residues" evidence="1">
    <location>
        <begin position="269"/>
        <end position="280"/>
    </location>
</feature>
<feature type="domain" description="HNH nuclease" evidence="2">
    <location>
        <begin position="58"/>
        <end position="109"/>
    </location>
</feature>
<keyword evidence="4" id="KW-1185">Reference proteome</keyword>
<feature type="region of interest" description="Disordered" evidence="1">
    <location>
        <begin position="1"/>
        <end position="42"/>
    </location>
</feature>
<sequence>MSMPPPPPSSTTSETSRKRKRSGPASSSAASSGSSRSKFPAATRDRVKSLNGDTCWHCGSTPVDVCHVIAQKNSQFDEAKSAGLINFDSLDDVANGIPLCPLCHRNYDAVMNPGFIFLPTDVAFFKTFESADFRRRKDRYALTQMPVPRLSPTAEEYRLHCVSKGMVEQDSHGGLYQAYVLNDYFHRGPCRAGPPPDRLGTFFEAKTWNGDPMAALNRAFVTLPKPPGFPLALRQQLFELQQMYLLHDTTYMGDNTVLDGSVFHFPPGDTEHDADSRTSNDDIADSAIDAGSEGQAGQKGPRGPVPGGNGDPPQTKHSQQQQQQQLELQILTPQSSQKCEANIDPETTIAAHPDACQQSPNATPTKKRALSESSSEVVHLEHGAWFKRRKTKKRAPSSCNSPYGRFNGKDIWRWGPMQTAQDAVDFYQKVAKL</sequence>
<protein>
    <recommendedName>
        <fullName evidence="2">HNH nuclease domain-containing protein</fullName>
    </recommendedName>
</protein>
<name>A0A7C8IQX9_9PEZI</name>
<dbReference type="InterPro" id="IPR003615">
    <property type="entry name" value="HNH_nuc"/>
</dbReference>
<feature type="region of interest" description="Disordered" evidence="1">
    <location>
        <begin position="351"/>
        <end position="375"/>
    </location>
</feature>
<comment type="caution">
    <text evidence="3">The sequence shown here is derived from an EMBL/GenBank/DDBJ whole genome shotgun (WGS) entry which is preliminary data.</text>
</comment>
<reference evidence="3 4" key="1">
    <citation type="submission" date="2019-12" db="EMBL/GenBank/DDBJ databases">
        <title>Draft genome sequence of the ascomycete Xylaria multiplex DSM 110363.</title>
        <authorList>
            <person name="Buettner E."/>
            <person name="Kellner H."/>
        </authorList>
    </citation>
    <scope>NUCLEOTIDE SEQUENCE [LARGE SCALE GENOMIC DNA]</scope>
    <source>
        <strain evidence="3 4">DSM 110363</strain>
    </source>
</reference>
<proteinExistence type="predicted"/>
<dbReference type="OrthoDB" id="4732021at2759"/>
<dbReference type="EMBL" id="WUBL01000100">
    <property type="protein sequence ID" value="KAF2965984.1"/>
    <property type="molecule type" value="Genomic_DNA"/>
</dbReference>
<dbReference type="AlphaFoldDB" id="A0A7C8IQX9"/>
<organism evidence="3 4">
    <name type="scientific">Xylaria multiplex</name>
    <dbReference type="NCBI Taxonomy" id="323545"/>
    <lineage>
        <taxon>Eukaryota</taxon>
        <taxon>Fungi</taxon>
        <taxon>Dikarya</taxon>
        <taxon>Ascomycota</taxon>
        <taxon>Pezizomycotina</taxon>
        <taxon>Sordariomycetes</taxon>
        <taxon>Xylariomycetidae</taxon>
        <taxon>Xylariales</taxon>
        <taxon>Xylariaceae</taxon>
        <taxon>Xylaria</taxon>
    </lineage>
</organism>
<feature type="region of interest" description="Disordered" evidence="1">
    <location>
        <begin position="262"/>
        <end position="325"/>
    </location>
</feature>
<evidence type="ECO:0000259" key="2">
    <source>
        <dbReference type="Pfam" id="PF13391"/>
    </source>
</evidence>
<feature type="compositionally biased region" description="Low complexity" evidence="1">
    <location>
        <begin position="23"/>
        <end position="42"/>
    </location>
</feature>
<accession>A0A7C8IQX9</accession>
<dbReference type="InParanoid" id="A0A7C8IQX9"/>
<gene>
    <name evidence="3" type="ORF">GQX73_g7599</name>
</gene>
<evidence type="ECO:0000313" key="4">
    <source>
        <dbReference type="Proteomes" id="UP000481858"/>
    </source>
</evidence>
<evidence type="ECO:0000313" key="3">
    <source>
        <dbReference type="EMBL" id="KAF2965984.1"/>
    </source>
</evidence>
<dbReference type="Pfam" id="PF13391">
    <property type="entry name" value="HNH_2"/>
    <property type="match status" value="1"/>
</dbReference>
<evidence type="ECO:0000256" key="1">
    <source>
        <dbReference type="SAM" id="MobiDB-lite"/>
    </source>
</evidence>
<dbReference type="Proteomes" id="UP000481858">
    <property type="component" value="Unassembled WGS sequence"/>
</dbReference>